<keyword evidence="3" id="KW-1185">Reference proteome</keyword>
<evidence type="ECO:0000256" key="1">
    <source>
        <dbReference type="SAM" id="MobiDB-lite"/>
    </source>
</evidence>
<accession>A0A7Y6IS45</accession>
<organism evidence="2 3">
    <name type="scientific">Nonomuraea rhodomycinica</name>
    <dbReference type="NCBI Taxonomy" id="1712872"/>
    <lineage>
        <taxon>Bacteria</taxon>
        <taxon>Bacillati</taxon>
        <taxon>Actinomycetota</taxon>
        <taxon>Actinomycetes</taxon>
        <taxon>Streptosporangiales</taxon>
        <taxon>Streptosporangiaceae</taxon>
        <taxon>Nonomuraea</taxon>
    </lineage>
</organism>
<dbReference type="Pfam" id="PF12796">
    <property type="entry name" value="Ank_2"/>
    <property type="match status" value="1"/>
</dbReference>
<dbReference type="EMBL" id="JABWGO010000006">
    <property type="protein sequence ID" value="NUW43417.1"/>
    <property type="molecule type" value="Genomic_DNA"/>
</dbReference>
<dbReference type="SUPFAM" id="SSF48403">
    <property type="entry name" value="Ankyrin repeat"/>
    <property type="match status" value="1"/>
</dbReference>
<proteinExistence type="predicted"/>
<name>A0A7Y6IS45_9ACTN</name>
<dbReference type="AlphaFoldDB" id="A0A7Y6IS45"/>
<feature type="region of interest" description="Disordered" evidence="1">
    <location>
        <begin position="264"/>
        <end position="287"/>
    </location>
</feature>
<protein>
    <submittedName>
        <fullName evidence="2">Ankyrin repeat domain-containing protein</fullName>
    </submittedName>
</protein>
<evidence type="ECO:0000313" key="2">
    <source>
        <dbReference type="EMBL" id="NUW43417.1"/>
    </source>
</evidence>
<dbReference type="InterPro" id="IPR002110">
    <property type="entry name" value="Ankyrin_rpt"/>
</dbReference>
<dbReference type="InterPro" id="IPR036770">
    <property type="entry name" value="Ankyrin_rpt-contain_sf"/>
</dbReference>
<comment type="caution">
    <text evidence="2">The sequence shown here is derived from an EMBL/GenBank/DDBJ whole genome shotgun (WGS) entry which is preliminary data.</text>
</comment>
<evidence type="ECO:0000313" key="3">
    <source>
        <dbReference type="Proteomes" id="UP000546126"/>
    </source>
</evidence>
<sequence length="335" mass="35180">MATHRADDAVIVRSSVVYQQTEWSAIGWDDWKDVGAVRARLDAGADPHGGVHYFGTPLFAAAQVGSPEVVAELCRHVDDVDAEHEGRTALWEAVFHQRPGNARALVAAGADPWRPMMNGWSPGRLASAGPTPDLFPAPPGEPGLSAAETAAATEARRLIAALGEFDSDGLGLACVAGISAAEAVRRLEAVPADEEKVAELLEDPFSDFDGGLLIVGVTDVPGGCVVTQPWGYAADCPGVIRRLSAGTVCYGLFDNPKSGNQGSFARDGVIEDWDSHPGGGSTSPHESPEEILSAFLYHGHAIADRCAAAGLRLTDARAVIGPPDAWLRLPEALIR</sequence>
<dbReference type="Proteomes" id="UP000546126">
    <property type="component" value="Unassembled WGS sequence"/>
</dbReference>
<gene>
    <name evidence="2" type="ORF">HT134_25265</name>
</gene>
<dbReference type="Gene3D" id="1.25.40.20">
    <property type="entry name" value="Ankyrin repeat-containing domain"/>
    <property type="match status" value="1"/>
</dbReference>
<reference evidence="2 3" key="1">
    <citation type="submission" date="2020-06" db="EMBL/GenBank/DDBJ databases">
        <authorList>
            <person name="Chanama M."/>
        </authorList>
    </citation>
    <scope>NUCLEOTIDE SEQUENCE [LARGE SCALE GENOMIC DNA]</scope>
    <source>
        <strain evidence="2 3">TBRC6557</strain>
    </source>
</reference>